<proteinExistence type="predicted"/>
<protein>
    <submittedName>
        <fullName evidence="1">Uncharacterized protein</fullName>
    </submittedName>
</protein>
<reference evidence="1" key="1">
    <citation type="journal article" date="2022" name="Int. J. Mol. Sci.">
        <title>Draft Genome of Tanacetum Coccineum: Genomic Comparison of Closely Related Tanacetum-Family Plants.</title>
        <authorList>
            <person name="Yamashiro T."/>
            <person name="Shiraishi A."/>
            <person name="Nakayama K."/>
            <person name="Satake H."/>
        </authorList>
    </citation>
    <scope>NUCLEOTIDE SEQUENCE</scope>
</reference>
<sequence length="438" mass="49899">MEYCENEDDSFTNFKTEYPAIVFDDTLTSDAALSCEPTVSPLNENKIDFRISFDESDDEDYMVIFDEKSFSYKIISIDNLKMDLENENDEVNMPSSPEPTISHSDDLDFFKDFENEFPVITYNVDLTSKLTKPSISFQHIEKFDLNNETSLSKYDEEERTVLYFNDSFPLNIVFPNNLKSKKDIDDSEIDVTQSSGRNAINIDTKWSNKLLKTGHGTRLRGTSWISCIPMSRGLRRYRIEDDYTGDEGQELFTSHAWRRLFEIRAPLVRKFILEFRSTCRMSDTDIVHFGVGLHTDEEMAEDGFGAYCLDNPTRRLCHRMISCSISSKGHAPEKVTGVNQFYLRIMDRGTANVPYLLAQYLFRHAEGRKSGARLSGGYFIGRLATYFGLLNISERIGDTWAWVAPGPERQPNAATGTLRASKDALVVNEGAQADLAPV</sequence>
<accession>A0ABQ5J253</accession>
<dbReference type="EMBL" id="BQNB010021331">
    <property type="protein sequence ID" value="GJU05264.1"/>
    <property type="molecule type" value="Genomic_DNA"/>
</dbReference>
<gene>
    <name evidence="1" type="ORF">Tco_1121694</name>
</gene>
<evidence type="ECO:0000313" key="2">
    <source>
        <dbReference type="Proteomes" id="UP001151760"/>
    </source>
</evidence>
<name>A0ABQ5J253_9ASTR</name>
<evidence type="ECO:0000313" key="1">
    <source>
        <dbReference type="EMBL" id="GJU05264.1"/>
    </source>
</evidence>
<organism evidence="1 2">
    <name type="scientific">Tanacetum coccineum</name>
    <dbReference type="NCBI Taxonomy" id="301880"/>
    <lineage>
        <taxon>Eukaryota</taxon>
        <taxon>Viridiplantae</taxon>
        <taxon>Streptophyta</taxon>
        <taxon>Embryophyta</taxon>
        <taxon>Tracheophyta</taxon>
        <taxon>Spermatophyta</taxon>
        <taxon>Magnoliopsida</taxon>
        <taxon>eudicotyledons</taxon>
        <taxon>Gunneridae</taxon>
        <taxon>Pentapetalae</taxon>
        <taxon>asterids</taxon>
        <taxon>campanulids</taxon>
        <taxon>Asterales</taxon>
        <taxon>Asteraceae</taxon>
        <taxon>Asteroideae</taxon>
        <taxon>Anthemideae</taxon>
        <taxon>Anthemidinae</taxon>
        <taxon>Tanacetum</taxon>
    </lineage>
</organism>
<comment type="caution">
    <text evidence="1">The sequence shown here is derived from an EMBL/GenBank/DDBJ whole genome shotgun (WGS) entry which is preliminary data.</text>
</comment>
<keyword evidence="2" id="KW-1185">Reference proteome</keyword>
<dbReference type="Proteomes" id="UP001151760">
    <property type="component" value="Unassembled WGS sequence"/>
</dbReference>
<reference evidence="1" key="2">
    <citation type="submission" date="2022-01" db="EMBL/GenBank/DDBJ databases">
        <authorList>
            <person name="Yamashiro T."/>
            <person name="Shiraishi A."/>
            <person name="Satake H."/>
            <person name="Nakayama K."/>
        </authorList>
    </citation>
    <scope>NUCLEOTIDE SEQUENCE</scope>
</reference>